<proteinExistence type="predicted"/>
<evidence type="ECO:0000313" key="6">
    <source>
        <dbReference type="EMBL" id="HIX74899.1"/>
    </source>
</evidence>
<name>A0A9D1X8Z0_9BACT</name>
<reference evidence="6" key="1">
    <citation type="journal article" date="2021" name="PeerJ">
        <title>Extensive microbial diversity within the chicken gut microbiome revealed by metagenomics and culture.</title>
        <authorList>
            <person name="Gilroy R."/>
            <person name="Ravi A."/>
            <person name="Getino M."/>
            <person name="Pursley I."/>
            <person name="Horton D.L."/>
            <person name="Alikhan N.F."/>
            <person name="Baker D."/>
            <person name="Gharbi K."/>
            <person name="Hall N."/>
            <person name="Watson M."/>
            <person name="Adriaenssens E.M."/>
            <person name="Foster-Nyarko E."/>
            <person name="Jarju S."/>
            <person name="Secka A."/>
            <person name="Antonio M."/>
            <person name="Oren A."/>
            <person name="Chaudhuri R.R."/>
            <person name="La Ragione R."/>
            <person name="Hildebrand F."/>
            <person name="Pallen M.J."/>
        </authorList>
    </citation>
    <scope>NUCLEOTIDE SEQUENCE</scope>
    <source>
        <strain evidence="6">ChiGjej6B6-14162</strain>
    </source>
</reference>
<evidence type="ECO:0000313" key="7">
    <source>
        <dbReference type="Proteomes" id="UP000886740"/>
    </source>
</evidence>
<keyword evidence="3" id="KW-0804">Transcription</keyword>
<dbReference type="SMART" id="SM00342">
    <property type="entry name" value="HTH_ARAC"/>
    <property type="match status" value="1"/>
</dbReference>
<dbReference type="SUPFAM" id="SSF46689">
    <property type="entry name" value="Homeodomain-like"/>
    <property type="match status" value="1"/>
</dbReference>
<dbReference type="PANTHER" id="PTHR43280">
    <property type="entry name" value="ARAC-FAMILY TRANSCRIPTIONAL REGULATOR"/>
    <property type="match status" value="1"/>
</dbReference>
<keyword evidence="2" id="KW-0238">DNA-binding</keyword>
<reference evidence="6" key="2">
    <citation type="submission" date="2021-04" db="EMBL/GenBank/DDBJ databases">
        <authorList>
            <person name="Gilroy R."/>
        </authorList>
    </citation>
    <scope>NUCLEOTIDE SEQUENCE</scope>
    <source>
        <strain evidence="6">ChiGjej6B6-14162</strain>
    </source>
</reference>
<dbReference type="Pfam" id="PF12833">
    <property type="entry name" value="HTH_18"/>
    <property type="match status" value="1"/>
</dbReference>
<comment type="caution">
    <text evidence="6">The sequence shown here is derived from an EMBL/GenBank/DDBJ whole genome shotgun (WGS) entry which is preliminary data.</text>
</comment>
<evidence type="ECO:0000256" key="4">
    <source>
        <dbReference type="SAM" id="Phobius"/>
    </source>
</evidence>
<organism evidence="6 7">
    <name type="scientific">Candidatus Parabacteroides intestinipullorum</name>
    <dbReference type="NCBI Taxonomy" id="2838723"/>
    <lineage>
        <taxon>Bacteria</taxon>
        <taxon>Pseudomonadati</taxon>
        <taxon>Bacteroidota</taxon>
        <taxon>Bacteroidia</taxon>
        <taxon>Bacteroidales</taxon>
        <taxon>Tannerellaceae</taxon>
        <taxon>Parabacteroides</taxon>
    </lineage>
</organism>
<keyword evidence="1" id="KW-0805">Transcription regulation</keyword>
<dbReference type="Gene3D" id="1.10.10.60">
    <property type="entry name" value="Homeodomain-like"/>
    <property type="match status" value="1"/>
</dbReference>
<evidence type="ECO:0000259" key="5">
    <source>
        <dbReference type="PROSITE" id="PS01124"/>
    </source>
</evidence>
<gene>
    <name evidence="6" type="ORF">H9977_07710</name>
</gene>
<feature type="domain" description="HTH araC/xylS-type" evidence="5">
    <location>
        <begin position="251"/>
        <end position="357"/>
    </location>
</feature>
<accession>A0A9D1X8Z0</accession>
<dbReference type="EMBL" id="DXEL01000054">
    <property type="protein sequence ID" value="HIX74899.1"/>
    <property type="molecule type" value="Genomic_DNA"/>
</dbReference>
<dbReference type="AlphaFoldDB" id="A0A9D1X8Z0"/>
<sequence length="361" mass="41449">MGILYLSIEIAFDLLTLLIGCLLVFRAKDNHLKRYWGLIAAGIGLVFLWENIGWLTIVTETPTYRFTDLLSIEKMLKWYLPASLISLFPTASLRPGYLTPFKVLLSLLIPIVITTIGICYIFFNGQITTIASLTEILTQLDKTDIQIRSVIFVASIATPLFSAIYPLLRQNTWRESNREMYLFAGFMLLFLVIYILFTLSINEFIFNLFGATAVVFSLLFSIEYLRHENPFSLRRSEPLALEEDPIEETLHPLFPEIERAIRKDAFFTDKDCTLESVAQAIGERKEAVAEAIKSAGFTSFREYVSHLRLEHFKALAEANPEMNIKELMYACGFTSRSTFYRNFTRHYGESPLKYIGRKAEE</sequence>
<dbReference type="GO" id="GO:0003700">
    <property type="term" value="F:DNA-binding transcription factor activity"/>
    <property type="evidence" value="ECO:0007669"/>
    <property type="project" value="InterPro"/>
</dbReference>
<keyword evidence="4" id="KW-0472">Membrane</keyword>
<dbReference type="InterPro" id="IPR009057">
    <property type="entry name" value="Homeodomain-like_sf"/>
</dbReference>
<feature type="transmembrane region" description="Helical" evidence="4">
    <location>
        <begin position="104"/>
        <end position="125"/>
    </location>
</feature>
<feature type="transmembrane region" description="Helical" evidence="4">
    <location>
        <begin position="205"/>
        <end position="225"/>
    </location>
</feature>
<keyword evidence="4" id="KW-1133">Transmembrane helix</keyword>
<dbReference type="GO" id="GO:0043565">
    <property type="term" value="F:sequence-specific DNA binding"/>
    <property type="evidence" value="ECO:0007669"/>
    <property type="project" value="InterPro"/>
</dbReference>
<feature type="transmembrane region" description="Helical" evidence="4">
    <location>
        <begin position="37"/>
        <end position="58"/>
    </location>
</feature>
<protein>
    <submittedName>
        <fullName evidence="6">Helix-turn-helix transcriptional regulator</fullName>
    </submittedName>
</protein>
<dbReference type="PANTHER" id="PTHR43280:SF2">
    <property type="entry name" value="HTH-TYPE TRANSCRIPTIONAL REGULATOR EXSA"/>
    <property type="match status" value="1"/>
</dbReference>
<feature type="transmembrane region" description="Helical" evidence="4">
    <location>
        <begin position="6"/>
        <end position="25"/>
    </location>
</feature>
<feature type="transmembrane region" description="Helical" evidence="4">
    <location>
        <begin position="180"/>
        <end position="199"/>
    </location>
</feature>
<dbReference type="PROSITE" id="PS01124">
    <property type="entry name" value="HTH_ARAC_FAMILY_2"/>
    <property type="match status" value="1"/>
</dbReference>
<evidence type="ECO:0000256" key="3">
    <source>
        <dbReference type="ARBA" id="ARBA00023163"/>
    </source>
</evidence>
<evidence type="ECO:0000256" key="2">
    <source>
        <dbReference type="ARBA" id="ARBA00023125"/>
    </source>
</evidence>
<dbReference type="InterPro" id="IPR018060">
    <property type="entry name" value="HTH_AraC"/>
</dbReference>
<keyword evidence="4" id="KW-0812">Transmembrane</keyword>
<feature type="transmembrane region" description="Helical" evidence="4">
    <location>
        <begin position="78"/>
        <end position="97"/>
    </location>
</feature>
<feature type="transmembrane region" description="Helical" evidence="4">
    <location>
        <begin position="145"/>
        <end position="168"/>
    </location>
</feature>
<evidence type="ECO:0000256" key="1">
    <source>
        <dbReference type="ARBA" id="ARBA00023015"/>
    </source>
</evidence>
<dbReference type="Proteomes" id="UP000886740">
    <property type="component" value="Unassembled WGS sequence"/>
</dbReference>